<dbReference type="GO" id="GO:0006508">
    <property type="term" value="P:proteolysis"/>
    <property type="evidence" value="ECO:0007669"/>
    <property type="project" value="UniProtKB-KW"/>
</dbReference>
<keyword evidence="5 6" id="KW-0378">Hydrolase</keyword>
<comment type="similarity">
    <text evidence="6">Belongs to the peptidase M24A family. Methionine aminopeptidase type 1 subfamily.</text>
</comment>
<comment type="function">
    <text evidence="1 6">Removes the N-terminal methionine from nascent proteins. The N-terminal methionine is often cleaved when the second residue in the primary sequence is small and uncharged (Met-Ala-, Cys, Gly, Pro, Ser, Thr, or Val). Requires deformylation of the N(alpha)-formylated initiator methionine before it can be hydrolyzed.</text>
</comment>
<feature type="domain" description="Peptidase M24" evidence="8">
    <location>
        <begin position="48"/>
        <end position="277"/>
    </location>
</feature>
<evidence type="ECO:0000256" key="6">
    <source>
        <dbReference type="HAMAP-Rule" id="MF_01974"/>
    </source>
</evidence>
<evidence type="ECO:0000256" key="2">
    <source>
        <dbReference type="ARBA" id="ARBA00022438"/>
    </source>
</evidence>
<feature type="binding site" evidence="6">
    <location>
        <position position="238"/>
    </location>
    <ligand>
        <name>a divalent metal cation</name>
        <dbReference type="ChEBI" id="CHEBI:60240"/>
        <label>2</label>
        <note>catalytic</note>
    </ligand>
</feature>
<dbReference type="NCBIfam" id="TIGR00500">
    <property type="entry name" value="met_pdase_I"/>
    <property type="match status" value="1"/>
</dbReference>
<proteinExistence type="inferred from homology"/>
<organism evidence="9 10">
    <name type="scientific">Bacteroides coprosuis DSM 18011</name>
    <dbReference type="NCBI Taxonomy" id="679937"/>
    <lineage>
        <taxon>Bacteria</taxon>
        <taxon>Pseudomonadati</taxon>
        <taxon>Bacteroidota</taxon>
        <taxon>Bacteroidia</taxon>
        <taxon>Bacteroidales</taxon>
        <taxon>Bacteroidaceae</taxon>
        <taxon>Bacteroides</taxon>
    </lineage>
</organism>
<name>F3ZPT6_9BACE</name>
<evidence type="ECO:0000256" key="1">
    <source>
        <dbReference type="ARBA" id="ARBA00002521"/>
    </source>
</evidence>
<dbReference type="InterPro" id="IPR036005">
    <property type="entry name" value="Creatinase/aminopeptidase-like"/>
</dbReference>
<evidence type="ECO:0000313" key="10">
    <source>
        <dbReference type="Proteomes" id="UP000018439"/>
    </source>
</evidence>
<dbReference type="InterPro" id="IPR001714">
    <property type="entry name" value="Pept_M24_MAP"/>
</dbReference>
<sequence length="285" mass="31643">MSKQNKGSRFTPFNYPIEVEQRIQELRKDKHVLLPPRKILRTKEQIAGIRASAEINTALLDFITPHVKAGVSTRYLDNLIYQFTTDNGAIPAPLGYGEFPKSACISINDVVCHGIPNEYDILEEGDIVNIDVSTIYKGYFSDASRMFTIGKVDPEVKRLVDVCKECLDLGIKAAQPWATLGDVGAAIQEHAEKNGFSVVRDFCGHGVGVQFHEDPEVLHYGVKGTGMTLVPGMTLTIEPMLNMGSYEVFIDSEDNWTACTDDGKPSAQWEHMLLITETGNEILTY</sequence>
<dbReference type="GO" id="GO:0004239">
    <property type="term" value="F:initiator methionyl aminopeptidase activity"/>
    <property type="evidence" value="ECO:0007669"/>
    <property type="project" value="UniProtKB-UniRule"/>
</dbReference>
<dbReference type="eggNOG" id="COG0024">
    <property type="taxonomic scope" value="Bacteria"/>
</dbReference>
<feature type="binding site" evidence="6">
    <location>
        <position position="142"/>
    </location>
    <ligand>
        <name>a divalent metal cation</name>
        <dbReference type="ChEBI" id="CHEBI:60240"/>
        <label>1</label>
    </ligand>
</feature>
<dbReference type="STRING" id="679937.Bcop_1478"/>
<feature type="binding site" evidence="6">
    <location>
        <position position="142"/>
    </location>
    <ligand>
        <name>a divalent metal cation</name>
        <dbReference type="ChEBI" id="CHEBI:60240"/>
        <label>2</label>
        <note>catalytic</note>
    </ligand>
</feature>
<evidence type="ECO:0000256" key="7">
    <source>
        <dbReference type="RuleBase" id="RU003653"/>
    </source>
</evidence>
<evidence type="ECO:0000256" key="5">
    <source>
        <dbReference type="ARBA" id="ARBA00022801"/>
    </source>
</evidence>
<feature type="binding site" evidence="6">
    <location>
        <position position="270"/>
    </location>
    <ligand>
        <name>a divalent metal cation</name>
        <dbReference type="ChEBI" id="CHEBI:60240"/>
        <label>2</label>
        <note>catalytic</note>
    </ligand>
</feature>
<evidence type="ECO:0000259" key="8">
    <source>
        <dbReference type="Pfam" id="PF00557"/>
    </source>
</evidence>
<accession>F3ZPT6</accession>
<dbReference type="AlphaFoldDB" id="F3ZPT6"/>
<dbReference type="Gene3D" id="3.90.230.10">
    <property type="entry name" value="Creatinase/methionine aminopeptidase superfamily"/>
    <property type="match status" value="1"/>
</dbReference>
<dbReference type="PANTHER" id="PTHR43330">
    <property type="entry name" value="METHIONINE AMINOPEPTIDASE"/>
    <property type="match status" value="1"/>
</dbReference>
<keyword evidence="4 6" id="KW-0479">Metal-binding</keyword>
<dbReference type="EMBL" id="CM001167">
    <property type="protein sequence ID" value="EGJ71673.1"/>
    <property type="molecule type" value="Genomic_DNA"/>
</dbReference>
<dbReference type="Pfam" id="PF00557">
    <property type="entry name" value="Peptidase_M24"/>
    <property type="match status" value="1"/>
</dbReference>
<dbReference type="InterPro" id="IPR000994">
    <property type="entry name" value="Pept_M24"/>
</dbReference>
<dbReference type="NCBIfam" id="NF008970">
    <property type="entry name" value="PRK12318.1"/>
    <property type="match status" value="1"/>
</dbReference>
<evidence type="ECO:0000256" key="3">
    <source>
        <dbReference type="ARBA" id="ARBA00022670"/>
    </source>
</evidence>
<evidence type="ECO:0000313" key="9">
    <source>
        <dbReference type="EMBL" id="EGJ71673.1"/>
    </source>
</evidence>
<protein>
    <recommendedName>
        <fullName evidence="6 7">Methionine aminopeptidase</fullName>
        <shortName evidence="6">MAP</shortName>
        <shortName evidence="6">MetAP</shortName>
        <ecNumber evidence="6 7">3.4.11.18</ecNumber>
    </recommendedName>
    <alternativeName>
        <fullName evidence="6">Peptidase M</fullName>
    </alternativeName>
</protein>
<dbReference type="CDD" id="cd01086">
    <property type="entry name" value="MetAP1"/>
    <property type="match status" value="1"/>
</dbReference>
<keyword evidence="3 6" id="KW-0645">Protease</keyword>
<dbReference type="PANTHER" id="PTHR43330:SF8">
    <property type="entry name" value="METHIONINE AMINOPEPTIDASE 1D, MITOCHONDRIAL"/>
    <property type="match status" value="1"/>
</dbReference>
<comment type="catalytic activity">
    <reaction evidence="6 7">
        <text>Release of N-terminal amino acids, preferentially methionine, from peptides and arylamides.</text>
        <dbReference type="EC" id="3.4.11.18"/>
    </reaction>
</comment>
<keyword evidence="10" id="KW-1185">Reference proteome</keyword>
<feature type="binding site" evidence="6">
    <location>
        <position position="131"/>
    </location>
    <ligand>
        <name>a divalent metal cation</name>
        <dbReference type="ChEBI" id="CHEBI:60240"/>
        <label>1</label>
    </ligand>
</feature>
<feature type="binding site" evidence="6">
    <location>
        <position position="270"/>
    </location>
    <ligand>
        <name>a divalent metal cation</name>
        <dbReference type="ChEBI" id="CHEBI:60240"/>
        <label>1</label>
    </ligand>
</feature>
<feature type="binding site" evidence="6">
    <location>
        <position position="205"/>
    </location>
    <ligand>
        <name>a divalent metal cation</name>
        <dbReference type="ChEBI" id="CHEBI:60240"/>
        <label>2</label>
        <note>catalytic</note>
    </ligand>
</feature>
<feature type="binding site" evidence="6">
    <location>
        <position position="113"/>
    </location>
    <ligand>
        <name>substrate</name>
    </ligand>
</feature>
<dbReference type="PROSITE" id="PS00680">
    <property type="entry name" value="MAP_1"/>
    <property type="match status" value="1"/>
</dbReference>
<reference evidence="9 10" key="1">
    <citation type="journal article" date="2011" name="Stand. Genomic Sci.">
        <title>Non-contiguous finished genome sequence of Bacteroides coprosuis type strain (PC139).</title>
        <authorList>
            <person name="Land M."/>
            <person name="Held B."/>
            <person name="Gronow S."/>
            <person name="Abt B."/>
            <person name="Lucas S."/>
            <person name="Del Rio T.G."/>
            <person name="Nolan M."/>
            <person name="Tice H."/>
            <person name="Cheng J.F."/>
            <person name="Pitluck S."/>
            <person name="Liolios K."/>
            <person name="Pagani I."/>
            <person name="Ivanova N."/>
            <person name="Mavromatis K."/>
            <person name="Mikhailova N."/>
            <person name="Pati A."/>
            <person name="Tapia R."/>
            <person name="Han C."/>
            <person name="Goodwin L."/>
            <person name="Chen A."/>
            <person name="Palaniappan K."/>
            <person name="Hauser L."/>
            <person name="Brambilla E.M."/>
            <person name="Rohde M."/>
            <person name="Goker M."/>
            <person name="Detter J.C."/>
            <person name="Woyke T."/>
            <person name="Bristow J."/>
            <person name="Eisen J.A."/>
            <person name="Markowitz V."/>
            <person name="Hugenholtz P."/>
            <person name="Kyrpides N.C."/>
            <person name="Klenk H.P."/>
            <person name="Lapidus A."/>
        </authorList>
    </citation>
    <scope>NUCLEOTIDE SEQUENCE</scope>
    <source>
        <strain evidence="9 10">DSM 18011</strain>
    </source>
</reference>
<gene>
    <name evidence="6" type="primary">map</name>
    <name evidence="9" type="ORF">Bcop_1478</name>
</gene>
<dbReference type="PRINTS" id="PR00599">
    <property type="entry name" value="MAPEPTIDASE"/>
</dbReference>
<comment type="subunit">
    <text evidence="6">Monomer.</text>
</comment>
<dbReference type="HAMAP" id="MF_01974">
    <property type="entry name" value="MetAP_1"/>
    <property type="match status" value="1"/>
</dbReference>
<dbReference type="EC" id="3.4.11.18" evidence="6 7"/>
<dbReference type="GO" id="GO:0046872">
    <property type="term" value="F:metal ion binding"/>
    <property type="evidence" value="ECO:0007669"/>
    <property type="project" value="UniProtKB-UniRule"/>
</dbReference>
<dbReference type="OrthoDB" id="9802055at2"/>
<dbReference type="Proteomes" id="UP000018439">
    <property type="component" value="Chromosome"/>
</dbReference>
<comment type="cofactor">
    <cofactor evidence="6">
        <name>Co(2+)</name>
        <dbReference type="ChEBI" id="CHEBI:48828"/>
    </cofactor>
    <cofactor evidence="6">
        <name>Zn(2+)</name>
        <dbReference type="ChEBI" id="CHEBI:29105"/>
    </cofactor>
    <cofactor evidence="6">
        <name>Mn(2+)</name>
        <dbReference type="ChEBI" id="CHEBI:29035"/>
    </cofactor>
    <cofactor evidence="6">
        <name>Fe(2+)</name>
        <dbReference type="ChEBI" id="CHEBI:29033"/>
    </cofactor>
    <text evidence="6">Binds 2 divalent metal cations per subunit. Has a high-affinity and a low affinity metal-binding site. The true nature of the physiological cofactor is under debate. The enzyme is active with cobalt, zinc, manganese or divalent iron ions. Most likely, methionine aminopeptidases function as mononuclear Fe(2+)-metalloproteases under physiological conditions, and the catalytically relevant metal-binding site has been assigned to the histidine-containing high-affinity site.</text>
</comment>
<dbReference type="HOGENOM" id="CLU_015857_0_0_10"/>
<keyword evidence="2 6" id="KW-0031">Aminopeptidase</keyword>
<evidence type="ECO:0000256" key="4">
    <source>
        <dbReference type="ARBA" id="ARBA00022723"/>
    </source>
</evidence>
<dbReference type="GO" id="GO:0070006">
    <property type="term" value="F:metalloaminopeptidase activity"/>
    <property type="evidence" value="ECO:0007669"/>
    <property type="project" value="UniProtKB-UniRule"/>
</dbReference>
<dbReference type="InterPro" id="IPR002467">
    <property type="entry name" value="Pept_M24A_MAP1"/>
</dbReference>
<feature type="binding site" evidence="6">
    <location>
        <position position="212"/>
    </location>
    <ligand>
        <name>substrate</name>
    </ligand>
</feature>
<dbReference type="SUPFAM" id="SSF55920">
    <property type="entry name" value="Creatinase/aminopeptidase"/>
    <property type="match status" value="1"/>
</dbReference>